<dbReference type="PROSITE" id="PS51194">
    <property type="entry name" value="HELICASE_CTER"/>
    <property type="match status" value="1"/>
</dbReference>
<feature type="compositionally biased region" description="Basic and acidic residues" evidence="5">
    <location>
        <begin position="949"/>
        <end position="977"/>
    </location>
</feature>
<accession>A0A239PQQ4</accession>
<proteinExistence type="predicted"/>
<evidence type="ECO:0000313" key="8">
    <source>
        <dbReference type="Proteomes" id="UP000198346"/>
    </source>
</evidence>
<dbReference type="RefSeq" id="WP_089411749.1">
    <property type="nucleotide sequence ID" value="NZ_FZQA01000002.1"/>
</dbReference>
<evidence type="ECO:0000313" key="7">
    <source>
        <dbReference type="EMBL" id="SNT72236.1"/>
    </source>
</evidence>
<dbReference type="PANTHER" id="PTHR12131:SF1">
    <property type="entry name" value="ATP-DEPENDENT RNA HELICASE SUPV3L1, MITOCHONDRIAL-RELATED"/>
    <property type="match status" value="1"/>
</dbReference>
<dbReference type="Proteomes" id="UP000198346">
    <property type="component" value="Unassembled WGS sequence"/>
</dbReference>
<name>A0A239PQQ4_9PROT</name>
<dbReference type="GO" id="GO:0004386">
    <property type="term" value="F:helicase activity"/>
    <property type="evidence" value="ECO:0007669"/>
    <property type="project" value="UniProtKB-KW"/>
</dbReference>
<evidence type="ECO:0000256" key="5">
    <source>
        <dbReference type="SAM" id="MobiDB-lite"/>
    </source>
</evidence>
<feature type="domain" description="Helicase C-terminal" evidence="6">
    <location>
        <begin position="171"/>
        <end position="324"/>
    </location>
</feature>
<keyword evidence="8" id="KW-1185">Reference proteome</keyword>
<evidence type="ECO:0000256" key="1">
    <source>
        <dbReference type="ARBA" id="ARBA00022741"/>
    </source>
</evidence>
<feature type="compositionally biased region" description="Basic residues" evidence="5">
    <location>
        <begin position="936"/>
        <end position="948"/>
    </location>
</feature>
<gene>
    <name evidence="7" type="ORF">SAMN06297382_1273</name>
</gene>
<dbReference type="PANTHER" id="PTHR12131">
    <property type="entry name" value="ATP-DEPENDENT RNA AND DNA HELICASE"/>
    <property type="match status" value="1"/>
</dbReference>
<evidence type="ECO:0000256" key="3">
    <source>
        <dbReference type="ARBA" id="ARBA00022806"/>
    </source>
</evidence>
<dbReference type="InterPro" id="IPR027417">
    <property type="entry name" value="P-loop_NTPase"/>
</dbReference>
<dbReference type="AlphaFoldDB" id="A0A239PQQ4"/>
<dbReference type="InterPro" id="IPR050699">
    <property type="entry name" value="RNA-DNA_Helicase"/>
</dbReference>
<sequence length="1035" mass="112857">MQDVFDSSNHGERRSGPLTRGAPPTAVLGPTNTGKTHYAIERMLAYPSGMIGLPLRLLAREVYDRVVARRGSREVALVTGEEKIVPPSPRYWVCTVEAMPLDRAVDFVAIDEIQLAADRERGRVFTARLLHARGAAETLLLGSQTMRPILRRLYPDMRFVSRERFSTLSYAGPRKVTRLPRRSAVVGFSAETVYAAAELIRRQRGGAAVILGALSPRTRNAQAELYQSGEVDYLVATDAIGMGLNMDIDHVAFAATRKFDGRATRALRADELAQIAGRAGRHLRDGTFGVAGQCPAFDEATVAAIEEHAFEPVAALQWRSEALDFSSIDALARSLDRPPPRIEFTRAPPGDDEIAFHRLTALPEIRDAARGGAALALLWRVCETPDFRKISPEAHARLLREIYLQLLREDVISDDWIAPRIERLDRTDGDIDAISARIAHVRTWTYLSHRAAWLKNAAYWQERARTIEDSLSDALHEKLTQRFVDRRTSALLKRLHDDAPLLAGVTDDGEVIVEGHFVGRLMGFEFIVDPRARGLDAKRVSAAAERALAPVLAARAAALANAGADELSLREDGVVWWRSAPVARLEKGPAPLRPNLVLKGAHALSPHLRGRIQDRLQDFFAARIEALLGDLIRLQQAASSTEEGGLAPLARGVAFRLVENFGAMSRAQFGDELKQLDQGERAKLRKLGVRFGEYTLFMPNLLKPAPAHLLTLLWSLWTDRNPADFPPPKAGLVSLPAEKDLPHAYYYASGYRPSGARAVRIDMLERLAGAVRAARRDEYRGGFEPTTQMMSFVGCSGEDFESILVSLGYRKQTMKVRRPVAPVAAPSSEPTAAPAQAAPLSEPSRDPAAASSLAPESGAGVGAAQPTPGEASSEFSQDADAQPAPPPLSETAQTDEPAAASPEPASGEPPAAAPEPAPASGPIETEEVEIAVWRMAPRRPPNKKGPRPHRQDDRRADGRKDGPGGQRQRAEGRFDGKKPRKGAPSRNGPPRHVPGMPVHRRTADPNSPFAVLAGLKEELVRQNAPADGGKPDKPR</sequence>
<dbReference type="EMBL" id="FZQA01000002">
    <property type="protein sequence ID" value="SNT72236.1"/>
    <property type="molecule type" value="Genomic_DNA"/>
</dbReference>
<dbReference type="GO" id="GO:0016787">
    <property type="term" value="F:hydrolase activity"/>
    <property type="evidence" value="ECO:0007669"/>
    <property type="project" value="UniProtKB-KW"/>
</dbReference>
<dbReference type="SUPFAM" id="SSF52540">
    <property type="entry name" value="P-loop containing nucleoside triphosphate hydrolases"/>
    <property type="match status" value="2"/>
</dbReference>
<keyword evidence="4" id="KW-0067">ATP-binding</keyword>
<dbReference type="SMART" id="SM00490">
    <property type="entry name" value="HELICc"/>
    <property type="match status" value="1"/>
</dbReference>
<dbReference type="InterPro" id="IPR055206">
    <property type="entry name" value="DEXQc_SUV3"/>
</dbReference>
<feature type="region of interest" description="Disordered" evidence="5">
    <location>
        <begin position="1"/>
        <end position="32"/>
    </location>
</feature>
<organism evidence="7 8">
    <name type="scientific">Amphiplicatus metriothermophilus</name>
    <dbReference type="NCBI Taxonomy" id="1519374"/>
    <lineage>
        <taxon>Bacteria</taxon>
        <taxon>Pseudomonadati</taxon>
        <taxon>Pseudomonadota</taxon>
        <taxon>Alphaproteobacteria</taxon>
        <taxon>Parvularculales</taxon>
        <taxon>Parvularculaceae</taxon>
        <taxon>Amphiplicatus</taxon>
    </lineage>
</organism>
<dbReference type="OrthoDB" id="9807155at2"/>
<dbReference type="Pfam" id="PF22527">
    <property type="entry name" value="DEXQc_Suv3"/>
    <property type="match status" value="1"/>
</dbReference>
<dbReference type="Gene3D" id="3.40.50.300">
    <property type="entry name" value="P-loop containing nucleotide triphosphate hydrolases"/>
    <property type="match status" value="2"/>
</dbReference>
<dbReference type="Pfam" id="PF00271">
    <property type="entry name" value="Helicase_C"/>
    <property type="match status" value="1"/>
</dbReference>
<feature type="region of interest" description="Disordered" evidence="5">
    <location>
        <begin position="820"/>
        <end position="1035"/>
    </location>
</feature>
<keyword evidence="3 7" id="KW-0347">Helicase</keyword>
<protein>
    <submittedName>
        <fullName evidence="7">ATP-dependent RNA helicase SUPV3L1/SUV3</fullName>
    </submittedName>
</protein>
<reference evidence="7 8" key="1">
    <citation type="submission" date="2017-07" db="EMBL/GenBank/DDBJ databases">
        <authorList>
            <person name="Sun Z.S."/>
            <person name="Albrecht U."/>
            <person name="Echele G."/>
            <person name="Lee C.C."/>
        </authorList>
    </citation>
    <scope>NUCLEOTIDE SEQUENCE [LARGE SCALE GENOMIC DNA]</scope>
    <source>
        <strain evidence="7 8">CGMCC 1.12710</strain>
    </source>
</reference>
<dbReference type="InterPro" id="IPR001650">
    <property type="entry name" value="Helicase_C-like"/>
</dbReference>
<evidence type="ECO:0000256" key="2">
    <source>
        <dbReference type="ARBA" id="ARBA00022801"/>
    </source>
</evidence>
<dbReference type="GO" id="GO:0005524">
    <property type="term" value="F:ATP binding"/>
    <property type="evidence" value="ECO:0007669"/>
    <property type="project" value="UniProtKB-KW"/>
</dbReference>
<evidence type="ECO:0000256" key="4">
    <source>
        <dbReference type="ARBA" id="ARBA00022840"/>
    </source>
</evidence>
<keyword evidence="2" id="KW-0378">Hydrolase</keyword>
<evidence type="ECO:0000259" key="6">
    <source>
        <dbReference type="PROSITE" id="PS51194"/>
    </source>
</evidence>
<keyword evidence="1" id="KW-0547">Nucleotide-binding</keyword>
<feature type="compositionally biased region" description="Low complexity" evidence="5">
    <location>
        <begin position="820"/>
        <end position="842"/>
    </location>
</feature>
<feature type="compositionally biased region" description="Low complexity" evidence="5">
    <location>
        <begin position="896"/>
        <end position="910"/>
    </location>
</feature>